<comment type="caution">
    <text evidence="17">The sequence shown here is derived from an EMBL/GenBank/DDBJ whole genome shotgun (WGS) entry which is preliminary data.</text>
</comment>
<evidence type="ECO:0000256" key="3">
    <source>
        <dbReference type="ARBA" id="ARBA00004910"/>
    </source>
</evidence>
<comment type="pathway">
    <text evidence="2 12">Cofactor biosynthesis; riboflavin biosynthesis; 5-amino-6-(D-ribitylamino)uracil from GTP: step 2/4.</text>
</comment>
<dbReference type="Gene3D" id="3.40.140.10">
    <property type="entry name" value="Cytidine Deaminase, domain 2"/>
    <property type="match status" value="1"/>
</dbReference>
<evidence type="ECO:0000256" key="4">
    <source>
        <dbReference type="ARBA" id="ARBA00005259"/>
    </source>
</evidence>
<dbReference type="AlphaFoldDB" id="A0A2T3HKY4"/>
<comment type="function">
    <text evidence="1 12">Converts 2,5-diamino-6-(ribosylamino)-4(3h)-pyrimidinone 5'-phosphate into 5-amino-6-(ribosylamino)-2,4(1h,3h)-pyrimidinedione 5'-phosphate.</text>
</comment>
<evidence type="ECO:0000313" key="17">
    <source>
        <dbReference type="EMBL" id="PST83041.1"/>
    </source>
</evidence>
<feature type="binding site" evidence="14">
    <location>
        <position position="209"/>
    </location>
    <ligand>
        <name>NADP(+)</name>
        <dbReference type="ChEBI" id="CHEBI:58349"/>
    </ligand>
</feature>
<dbReference type="InterPro" id="IPR024072">
    <property type="entry name" value="DHFR-like_dom_sf"/>
</dbReference>
<feature type="binding site" evidence="14">
    <location>
        <position position="292"/>
    </location>
    <ligand>
        <name>substrate</name>
    </ligand>
</feature>
<feature type="active site" description="Proton donor" evidence="13">
    <location>
        <position position="52"/>
    </location>
</feature>
<evidence type="ECO:0000313" key="18">
    <source>
        <dbReference type="Proteomes" id="UP000240912"/>
    </source>
</evidence>
<dbReference type="EMBL" id="PYLS01000005">
    <property type="protein sequence ID" value="PST83041.1"/>
    <property type="molecule type" value="Genomic_DNA"/>
</dbReference>
<proteinExistence type="inferred from homology"/>
<keyword evidence="8 12" id="KW-0862">Zinc</keyword>
<evidence type="ECO:0000256" key="12">
    <source>
        <dbReference type="PIRNR" id="PIRNR006769"/>
    </source>
</evidence>
<name>A0A2T3HKY4_9SPHI</name>
<dbReference type="Proteomes" id="UP000240912">
    <property type="component" value="Unassembled WGS sequence"/>
</dbReference>
<dbReference type="GO" id="GO:0008835">
    <property type="term" value="F:diaminohydroxyphosphoribosylaminopyrimidine deaminase activity"/>
    <property type="evidence" value="ECO:0007669"/>
    <property type="project" value="UniProtKB-EC"/>
</dbReference>
<dbReference type="InterPro" id="IPR016192">
    <property type="entry name" value="APOBEC/CMP_deaminase_Zn-bd"/>
</dbReference>
<keyword evidence="7 12" id="KW-0479">Metal-binding</keyword>
<organism evidence="17 18">
    <name type="scientific">Pedobacter yulinensis</name>
    <dbReference type="NCBI Taxonomy" id="2126353"/>
    <lineage>
        <taxon>Bacteria</taxon>
        <taxon>Pseudomonadati</taxon>
        <taxon>Bacteroidota</taxon>
        <taxon>Sphingobacteriia</taxon>
        <taxon>Sphingobacteriales</taxon>
        <taxon>Sphingobacteriaceae</taxon>
        <taxon>Pedobacter</taxon>
    </lineage>
</organism>
<dbReference type="SUPFAM" id="SSF53927">
    <property type="entry name" value="Cytidine deaminase-like"/>
    <property type="match status" value="1"/>
</dbReference>
<feature type="binding site" evidence="14">
    <location>
        <position position="193"/>
    </location>
    <ligand>
        <name>substrate</name>
    </ligand>
</feature>
<evidence type="ECO:0000256" key="8">
    <source>
        <dbReference type="ARBA" id="ARBA00022833"/>
    </source>
</evidence>
<evidence type="ECO:0000256" key="9">
    <source>
        <dbReference type="ARBA" id="ARBA00022857"/>
    </source>
</evidence>
<reference evidence="17 18" key="1">
    <citation type="submission" date="2018-03" db="EMBL/GenBank/DDBJ databases">
        <authorList>
            <person name="Keele B.F."/>
        </authorList>
    </citation>
    <scope>NUCLEOTIDE SEQUENCE [LARGE SCALE GENOMIC DNA]</scope>
    <source>
        <strain evidence="17 18">YL28-9</strain>
    </source>
</reference>
<keyword evidence="9 12" id="KW-0521">NADP</keyword>
<comment type="similarity">
    <text evidence="4 12">In the N-terminal section; belongs to the cytidine and deoxycytidylate deaminase family.</text>
</comment>
<dbReference type="CDD" id="cd01284">
    <property type="entry name" value="Riboflavin_deaminase-reductase"/>
    <property type="match status" value="1"/>
</dbReference>
<dbReference type="InterPro" id="IPR016193">
    <property type="entry name" value="Cytidine_deaminase-like"/>
</dbReference>
<keyword evidence="18" id="KW-1185">Reference proteome</keyword>
<dbReference type="InterPro" id="IPR004794">
    <property type="entry name" value="Eubact_RibD"/>
</dbReference>
<evidence type="ECO:0000256" key="10">
    <source>
        <dbReference type="ARBA" id="ARBA00023002"/>
    </source>
</evidence>
<dbReference type="GO" id="GO:0009231">
    <property type="term" value="P:riboflavin biosynthetic process"/>
    <property type="evidence" value="ECO:0007669"/>
    <property type="project" value="UniProtKB-UniPathway"/>
</dbReference>
<keyword evidence="11" id="KW-0511">Multifunctional enzyme</keyword>
<dbReference type="Gene3D" id="3.40.430.10">
    <property type="entry name" value="Dihydrofolate Reductase, subunit A"/>
    <property type="match status" value="1"/>
</dbReference>
<evidence type="ECO:0000256" key="5">
    <source>
        <dbReference type="ARBA" id="ARBA00007417"/>
    </source>
</evidence>
<dbReference type="SUPFAM" id="SSF53597">
    <property type="entry name" value="Dihydrofolate reductase-like"/>
    <property type="match status" value="1"/>
</dbReference>
<feature type="binding site" evidence="15">
    <location>
        <position position="50"/>
    </location>
    <ligand>
        <name>Zn(2+)</name>
        <dbReference type="ChEBI" id="CHEBI:29105"/>
        <note>catalytic</note>
    </ligand>
</feature>
<dbReference type="NCBIfam" id="TIGR00326">
    <property type="entry name" value="eubact_ribD"/>
    <property type="match status" value="1"/>
</dbReference>
<evidence type="ECO:0000256" key="11">
    <source>
        <dbReference type="ARBA" id="ARBA00023268"/>
    </source>
</evidence>
<keyword evidence="10 12" id="KW-0560">Oxidoreductase</keyword>
<accession>A0A2T3HKY4</accession>
<dbReference type="Pfam" id="PF00383">
    <property type="entry name" value="dCMP_cyt_deam_1"/>
    <property type="match status" value="1"/>
</dbReference>
<dbReference type="RefSeq" id="WP_107215302.1">
    <property type="nucleotide sequence ID" value="NZ_KZ686269.1"/>
</dbReference>
<comment type="catalytic activity">
    <reaction evidence="12">
        <text>2,5-diamino-6-hydroxy-4-(5-phosphoribosylamino)-pyrimidine + H2O + H(+) = 5-amino-6-(5-phospho-D-ribosylamino)uracil + NH4(+)</text>
        <dbReference type="Rhea" id="RHEA:21868"/>
        <dbReference type="ChEBI" id="CHEBI:15377"/>
        <dbReference type="ChEBI" id="CHEBI:15378"/>
        <dbReference type="ChEBI" id="CHEBI:28938"/>
        <dbReference type="ChEBI" id="CHEBI:58453"/>
        <dbReference type="ChEBI" id="CHEBI:58614"/>
        <dbReference type="EC" id="3.5.4.26"/>
    </reaction>
</comment>
<feature type="binding site" evidence="14">
    <location>
        <position position="163"/>
    </location>
    <ligand>
        <name>NADP(+)</name>
        <dbReference type="ChEBI" id="CHEBI:58349"/>
    </ligand>
</feature>
<dbReference type="InterPro" id="IPR002734">
    <property type="entry name" value="RibDG_C"/>
</dbReference>
<dbReference type="PROSITE" id="PS51747">
    <property type="entry name" value="CYT_DCMP_DEAMINASES_2"/>
    <property type="match status" value="1"/>
</dbReference>
<feature type="binding site" evidence="14">
    <location>
        <position position="213"/>
    </location>
    <ligand>
        <name>substrate</name>
    </ligand>
</feature>
<feature type="binding site" evidence="14">
    <location>
        <position position="216"/>
    </location>
    <ligand>
        <name>substrate</name>
    </ligand>
</feature>
<evidence type="ECO:0000256" key="14">
    <source>
        <dbReference type="PIRSR" id="PIRSR006769-2"/>
    </source>
</evidence>
<comment type="similarity">
    <text evidence="5 12">In the C-terminal section; belongs to the HTP reductase family.</text>
</comment>
<comment type="cofactor">
    <cofactor evidence="12 15">
        <name>Zn(2+)</name>
        <dbReference type="ChEBI" id="CHEBI:29105"/>
    </cofactor>
    <text evidence="12 15">Binds 1 zinc ion.</text>
</comment>
<dbReference type="PANTHER" id="PTHR38011:SF7">
    <property type="entry name" value="2,5-DIAMINO-6-RIBOSYLAMINO-4(3H)-PYRIMIDINONE 5'-PHOSPHATE REDUCTASE"/>
    <property type="match status" value="1"/>
</dbReference>
<feature type="domain" description="CMP/dCMP-type deaminase" evidence="16">
    <location>
        <begin position="1"/>
        <end position="132"/>
    </location>
</feature>
<dbReference type="GO" id="GO:0008270">
    <property type="term" value="F:zinc ion binding"/>
    <property type="evidence" value="ECO:0007669"/>
    <property type="project" value="InterPro"/>
</dbReference>
<evidence type="ECO:0000256" key="13">
    <source>
        <dbReference type="PIRSR" id="PIRSR006769-1"/>
    </source>
</evidence>
<dbReference type="InterPro" id="IPR002125">
    <property type="entry name" value="CMP_dCMP_dom"/>
</dbReference>
<comment type="pathway">
    <text evidence="3 12">Cofactor biosynthesis; riboflavin biosynthesis; 5-amino-6-(D-ribitylamino)uracil from GTP: step 3/4.</text>
</comment>
<dbReference type="Pfam" id="PF01872">
    <property type="entry name" value="RibD_C"/>
    <property type="match status" value="1"/>
</dbReference>
<gene>
    <name evidence="17" type="primary">ribD</name>
    <name evidence="17" type="ORF">C7T94_10480</name>
</gene>
<comment type="catalytic activity">
    <reaction evidence="12">
        <text>5-amino-6-(5-phospho-D-ribitylamino)uracil + NADP(+) = 5-amino-6-(5-phospho-D-ribosylamino)uracil + NADPH + H(+)</text>
        <dbReference type="Rhea" id="RHEA:17845"/>
        <dbReference type="ChEBI" id="CHEBI:15378"/>
        <dbReference type="ChEBI" id="CHEBI:57783"/>
        <dbReference type="ChEBI" id="CHEBI:58349"/>
        <dbReference type="ChEBI" id="CHEBI:58421"/>
        <dbReference type="ChEBI" id="CHEBI:58453"/>
        <dbReference type="EC" id="1.1.1.193"/>
    </reaction>
</comment>
<evidence type="ECO:0000256" key="6">
    <source>
        <dbReference type="ARBA" id="ARBA00022619"/>
    </source>
</evidence>
<dbReference type="PIRSF" id="PIRSF006769">
    <property type="entry name" value="RibD"/>
    <property type="match status" value="1"/>
</dbReference>
<keyword evidence="6 12" id="KW-0686">Riboflavin biosynthesis</keyword>
<dbReference type="EC" id="3.5.4.26" evidence="12"/>
<protein>
    <recommendedName>
        <fullName evidence="12">Riboflavin biosynthesis protein RibD</fullName>
    </recommendedName>
    <domain>
        <recommendedName>
            <fullName evidence="12">Diaminohydroxyphosphoribosylaminopyrimidine deaminase</fullName>
            <shortName evidence="12">DRAP deaminase</shortName>
            <ecNumber evidence="12">3.5.4.26</ecNumber>
        </recommendedName>
        <alternativeName>
            <fullName evidence="12">Riboflavin-specific deaminase</fullName>
        </alternativeName>
    </domain>
    <domain>
        <recommendedName>
            <fullName evidence="12">5-amino-6-(5-phosphoribosylamino)uracil reductase</fullName>
            <ecNumber evidence="12">1.1.1.193</ecNumber>
        </recommendedName>
        <alternativeName>
            <fullName evidence="12">HTP reductase</fullName>
        </alternativeName>
    </domain>
</protein>
<evidence type="ECO:0000256" key="15">
    <source>
        <dbReference type="PIRSR" id="PIRSR006769-3"/>
    </source>
</evidence>
<dbReference type="InterPro" id="IPR050765">
    <property type="entry name" value="Riboflavin_Biosynth_HTPR"/>
</dbReference>
<feature type="binding site" evidence="14">
    <location>
        <position position="205"/>
    </location>
    <ligand>
        <name>NADP(+)</name>
        <dbReference type="ChEBI" id="CHEBI:58349"/>
    </ligand>
</feature>
<dbReference type="PROSITE" id="PS00903">
    <property type="entry name" value="CYT_DCMP_DEAMINASES_1"/>
    <property type="match status" value="1"/>
</dbReference>
<evidence type="ECO:0000256" key="2">
    <source>
        <dbReference type="ARBA" id="ARBA00004882"/>
    </source>
</evidence>
<feature type="binding site" evidence="14">
    <location>
        <position position="179"/>
    </location>
    <ligand>
        <name>NADP(+)</name>
        <dbReference type="ChEBI" id="CHEBI:58349"/>
    </ligand>
</feature>
<evidence type="ECO:0000259" key="16">
    <source>
        <dbReference type="PROSITE" id="PS51747"/>
    </source>
</evidence>
<dbReference type="PANTHER" id="PTHR38011">
    <property type="entry name" value="DIHYDROFOLATE REDUCTASE FAMILY PROTEIN (AFU_ORTHOLOGUE AFUA_8G06820)"/>
    <property type="match status" value="1"/>
</dbReference>
<dbReference type="EC" id="1.1.1.193" evidence="12"/>
<dbReference type="UniPathway" id="UPA00275">
    <property type="reaction ID" value="UER00401"/>
</dbReference>
<feature type="binding site" evidence="15">
    <location>
        <position position="84"/>
    </location>
    <ligand>
        <name>Zn(2+)</name>
        <dbReference type="ChEBI" id="CHEBI:29105"/>
        <note>catalytic</note>
    </ligand>
</feature>
<evidence type="ECO:0000256" key="7">
    <source>
        <dbReference type="ARBA" id="ARBA00022723"/>
    </source>
</evidence>
<sequence>MNHQTYMTRCLELALKGAGNVSPNPLVGCVIVAGDAIIGEGYHHAFGQAHAEVNAVRSVLEKFGEEQGNQLLREATVYVNLEPCAHFGKTPPCADLLVRHGVKAVLIGNRDPFEAVNGKGIEKLQQAGIQVQWGIEEGACTWLNRRFFTRIRRQRPYIILKWAQTANGLFAPRDGAQRWITGREAKRLVHQWRAEEDAVLVGKGTALADRPLLTVRETAGRNPVRILVDRQLGVPATNPIMNTEARTLILNENKTDVEANLHYIAMEDMQFYLPQKIAYQLYLMDIQSVIIEGGIQILNLFIEAGLWDEARVFTGPQSWEAGLEAPHLQGRLLEQLEVGADELNIYKNPSL</sequence>
<dbReference type="GO" id="GO:0008703">
    <property type="term" value="F:5-amino-6-(5-phosphoribosylamino)uracil reductase activity"/>
    <property type="evidence" value="ECO:0007669"/>
    <property type="project" value="UniProtKB-EC"/>
</dbReference>
<feature type="binding site" evidence="15">
    <location>
        <position position="93"/>
    </location>
    <ligand>
        <name>Zn(2+)</name>
        <dbReference type="ChEBI" id="CHEBI:29105"/>
        <note>catalytic</note>
    </ligand>
</feature>
<dbReference type="OrthoDB" id="9800865at2"/>
<keyword evidence="12" id="KW-0378">Hydrolase</keyword>
<evidence type="ECO:0000256" key="1">
    <source>
        <dbReference type="ARBA" id="ARBA00002151"/>
    </source>
</evidence>